<dbReference type="AlphaFoldDB" id="A0AA39ZKH6"/>
<evidence type="ECO:0000256" key="2">
    <source>
        <dbReference type="ARBA" id="ARBA00012836"/>
    </source>
</evidence>
<keyword evidence="7 9" id="KW-0030">Aminoacyl-tRNA synthetase</keyword>
<keyword evidence="5 9" id="KW-0067">ATP-binding</keyword>
<dbReference type="InterPro" id="IPR020059">
    <property type="entry name" value="Glu/Gln-tRNA-synth_Ib_codon-bd"/>
</dbReference>
<dbReference type="Gene3D" id="2.40.240.10">
    <property type="entry name" value="Ribosomal Protein L25, Chain P"/>
    <property type="match status" value="2"/>
</dbReference>
<keyword evidence="14" id="KW-1185">Reference proteome</keyword>
<feature type="compositionally biased region" description="Low complexity" evidence="10">
    <location>
        <begin position="41"/>
        <end position="56"/>
    </location>
</feature>
<dbReference type="FunFam" id="1.10.1160.10:FF:000001">
    <property type="entry name" value="Glutamine--tRNA ligase"/>
    <property type="match status" value="1"/>
</dbReference>
<keyword evidence="6 9" id="KW-0648">Protein biosynthesis</keyword>
<dbReference type="SUPFAM" id="SSF50715">
    <property type="entry name" value="Ribosomal protein L25-like"/>
    <property type="match status" value="1"/>
</dbReference>
<dbReference type="InterPro" id="IPR014729">
    <property type="entry name" value="Rossmann-like_a/b/a_fold"/>
</dbReference>
<evidence type="ECO:0000259" key="11">
    <source>
        <dbReference type="Pfam" id="PF00749"/>
    </source>
</evidence>
<dbReference type="Pfam" id="PF03950">
    <property type="entry name" value="tRNA-synt_1c_C"/>
    <property type="match status" value="1"/>
</dbReference>
<evidence type="ECO:0000256" key="4">
    <source>
        <dbReference type="ARBA" id="ARBA00022741"/>
    </source>
</evidence>
<dbReference type="NCBIfam" id="TIGR00440">
    <property type="entry name" value="glnS"/>
    <property type="match status" value="1"/>
</dbReference>
<dbReference type="PRINTS" id="PR00987">
    <property type="entry name" value="TRNASYNTHGLU"/>
</dbReference>
<dbReference type="PANTHER" id="PTHR43097:SF4">
    <property type="entry name" value="GLUTAMINE--TRNA LIGASE"/>
    <property type="match status" value="1"/>
</dbReference>
<dbReference type="InterPro" id="IPR004514">
    <property type="entry name" value="Gln-tRNA-synth"/>
</dbReference>
<keyword evidence="3 9" id="KW-0436">Ligase</keyword>
<proteinExistence type="inferred from homology"/>
<dbReference type="GO" id="GO:0004819">
    <property type="term" value="F:glutamine-tRNA ligase activity"/>
    <property type="evidence" value="ECO:0007669"/>
    <property type="project" value="UniProtKB-EC"/>
</dbReference>
<feature type="domain" description="Glutamyl/glutaminyl-tRNA synthetase class Ib catalytic" evidence="11">
    <location>
        <begin position="85"/>
        <end position="395"/>
    </location>
</feature>
<name>A0AA39ZKH6_9PEZI</name>
<evidence type="ECO:0000256" key="5">
    <source>
        <dbReference type="ARBA" id="ARBA00022840"/>
    </source>
</evidence>
<reference evidence="13" key="1">
    <citation type="submission" date="2023-06" db="EMBL/GenBank/DDBJ databases">
        <title>Genome-scale phylogeny and comparative genomics of the fungal order Sordariales.</title>
        <authorList>
            <consortium name="Lawrence Berkeley National Laboratory"/>
            <person name="Hensen N."/>
            <person name="Bonometti L."/>
            <person name="Westerberg I."/>
            <person name="Brannstrom I.O."/>
            <person name="Guillou S."/>
            <person name="Cros-Aarteil S."/>
            <person name="Calhoun S."/>
            <person name="Haridas S."/>
            <person name="Kuo A."/>
            <person name="Mondo S."/>
            <person name="Pangilinan J."/>
            <person name="Riley R."/>
            <person name="Labutti K."/>
            <person name="Andreopoulos B."/>
            <person name="Lipzen A."/>
            <person name="Chen C."/>
            <person name="Yanf M."/>
            <person name="Daum C."/>
            <person name="Ng V."/>
            <person name="Clum A."/>
            <person name="Steindorff A."/>
            <person name="Ohm R."/>
            <person name="Martin F."/>
            <person name="Silar P."/>
            <person name="Natvig D."/>
            <person name="Lalanne C."/>
            <person name="Gautier V."/>
            <person name="Ament-Velasquez S.L."/>
            <person name="Kruys A."/>
            <person name="Hutchinson M.I."/>
            <person name="Powell A.J."/>
            <person name="Barry K."/>
            <person name="Miller A.N."/>
            <person name="Grigoriev I.V."/>
            <person name="Debuchy R."/>
            <person name="Gladieux P."/>
            <person name="Thoren M.H."/>
            <person name="Johannesson H."/>
        </authorList>
    </citation>
    <scope>NUCLEOTIDE SEQUENCE</scope>
    <source>
        <strain evidence="13">CBS 307.81</strain>
    </source>
</reference>
<evidence type="ECO:0000256" key="3">
    <source>
        <dbReference type="ARBA" id="ARBA00022598"/>
    </source>
</evidence>
<dbReference type="SUPFAM" id="SSF52374">
    <property type="entry name" value="Nucleotidylyl transferase"/>
    <property type="match status" value="1"/>
</dbReference>
<protein>
    <recommendedName>
        <fullName evidence="2">glutamine--tRNA ligase</fullName>
        <ecNumber evidence="2">6.1.1.18</ecNumber>
    </recommendedName>
</protein>
<feature type="region of interest" description="Disordered" evidence="10">
    <location>
        <begin position="1"/>
        <end position="61"/>
    </location>
</feature>
<evidence type="ECO:0000256" key="6">
    <source>
        <dbReference type="ARBA" id="ARBA00022917"/>
    </source>
</evidence>
<evidence type="ECO:0000256" key="9">
    <source>
        <dbReference type="RuleBase" id="RU363037"/>
    </source>
</evidence>
<dbReference type="GO" id="GO:0006425">
    <property type="term" value="P:glutaminyl-tRNA aminoacylation"/>
    <property type="evidence" value="ECO:0007669"/>
    <property type="project" value="InterPro"/>
</dbReference>
<dbReference type="EC" id="6.1.1.18" evidence="2"/>
<dbReference type="Proteomes" id="UP001174997">
    <property type="component" value="Unassembled WGS sequence"/>
</dbReference>
<gene>
    <name evidence="13" type="ORF">QBC41DRAFT_313315</name>
</gene>
<dbReference type="EMBL" id="JAULSY010000011">
    <property type="protein sequence ID" value="KAK0672752.1"/>
    <property type="molecule type" value="Genomic_DNA"/>
</dbReference>
<dbReference type="InterPro" id="IPR020058">
    <property type="entry name" value="Glu/Gln-tRNA-synth_Ib_cat-dom"/>
</dbReference>
<evidence type="ECO:0000313" key="13">
    <source>
        <dbReference type="EMBL" id="KAK0672752.1"/>
    </source>
</evidence>
<evidence type="ECO:0000313" key="14">
    <source>
        <dbReference type="Proteomes" id="UP001174997"/>
    </source>
</evidence>
<evidence type="ECO:0000256" key="7">
    <source>
        <dbReference type="ARBA" id="ARBA00023146"/>
    </source>
</evidence>
<evidence type="ECO:0000256" key="10">
    <source>
        <dbReference type="SAM" id="MobiDB-lite"/>
    </source>
</evidence>
<comment type="similarity">
    <text evidence="1 9">Belongs to the class-I aminoacyl-tRNA synthetase family.</text>
</comment>
<dbReference type="FunFam" id="2.40.240.10:FF:000015">
    <property type="entry name" value="Glutaminyl-tRNA synthetase"/>
    <property type="match status" value="1"/>
</dbReference>
<dbReference type="Gene3D" id="3.40.50.620">
    <property type="entry name" value="HUPs"/>
    <property type="match status" value="1"/>
</dbReference>
<keyword evidence="4 9" id="KW-0547">Nucleotide-binding</keyword>
<comment type="catalytic activity">
    <reaction evidence="8">
        <text>tRNA(Gln) + L-glutamine + ATP = L-glutaminyl-tRNA(Gln) + AMP + diphosphate</text>
        <dbReference type="Rhea" id="RHEA:20121"/>
        <dbReference type="Rhea" id="RHEA-COMP:9662"/>
        <dbReference type="Rhea" id="RHEA-COMP:9681"/>
        <dbReference type="ChEBI" id="CHEBI:30616"/>
        <dbReference type="ChEBI" id="CHEBI:33019"/>
        <dbReference type="ChEBI" id="CHEBI:58359"/>
        <dbReference type="ChEBI" id="CHEBI:78442"/>
        <dbReference type="ChEBI" id="CHEBI:78521"/>
        <dbReference type="ChEBI" id="CHEBI:456215"/>
        <dbReference type="EC" id="6.1.1.18"/>
    </reaction>
</comment>
<feature type="domain" description="Glutamyl/glutaminyl-tRNA synthetase class Ib anti-codon binding" evidence="12">
    <location>
        <begin position="400"/>
        <end position="500"/>
    </location>
</feature>
<evidence type="ECO:0000259" key="12">
    <source>
        <dbReference type="Pfam" id="PF03950"/>
    </source>
</evidence>
<dbReference type="InterPro" id="IPR000924">
    <property type="entry name" value="Glu/Gln-tRNA-synth"/>
</dbReference>
<dbReference type="GO" id="GO:0005829">
    <property type="term" value="C:cytosol"/>
    <property type="evidence" value="ECO:0007669"/>
    <property type="project" value="TreeGrafter"/>
</dbReference>
<dbReference type="InterPro" id="IPR050132">
    <property type="entry name" value="Gln/Glu-tRNA_Ligase"/>
</dbReference>
<dbReference type="PANTHER" id="PTHR43097">
    <property type="entry name" value="GLUTAMINE-TRNA LIGASE"/>
    <property type="match status" value="1"/>
</dbReference>
<feature type="compositionally biased region" description="Polar residues" evidence="10">
    <location>
        <begin position="1"/>
        <end position="12"/>
    </location>
</feature>
<organism evidence="13 14">
    <name type="scientific">Cercophora samala</name>
    <dbReference type="NCBI Taxonomy" id="330535"/>
    <lineage>
        <taxon>Eukaryota</taxon>
        <taxon>Fungi</taxon>
        <taxon>Dikarya</taxon>
        <taxon>Ascomycota</taxon>
        <taxon>Pezizomycotina</taxon>
        <taxon>Sordariomycetes</taxon>
        <taxon>Sordariomycetidae</taxon>
        <taxon>Sordariales</taxon>
        <taxon>Lasiosphaeriaceae</taxon>
        <taxon>Cercophora</taxon>
    </lineage>
</organism>
<dbReference type="FunFam" id="2.40.240.10:FF:000007">
    <property type="entry name" value="Glutamine--tRNA ligase"/>
    <property type="match status" value="1"/>
</dbReference>
<sequence length="631" mass="71176">MASSITEGTSKLQLDPETGEIISKNELKKRMQKRAKKAAKAENTAAPSKAESAASKTMPANLNPDSMFSQGFLADVYKLRPSQHVRTRFPPEPNGYLHLGHTKAIAVNFGFARYHRGETILRMDDTNPDAEESRFSEAIEEIIAWRGFTPHRVTYASDNFDRLYSLAEVLIEKGRAYVCHCNETEIKIQRGGEEGKLPRFRCSHADQDLATNLTKFRDMRDGKYEPQSAFLRMKQDITSGNPQMWDIAAYRIPKSRRPHIRTGTKWHIYPTYDFAHCLCDSIEEITHSLCSTEFITARESYEWLTKTLGVYEPMQREFGRLNVAGTVMSKRALKQLVNEKHVRGWDDPRLFTLAAIRRRGVPPGAILSFVNELGVTTATTRIQIKRFDQSIRRYLETTVPRLMLVLDPLRVVIQNLDSSNPEEQELTLPFSPTQPEFGSYTIRLTSAVHIDRSDFREVADEDFFRLSPGETVGLLQVPHPIKAISHTKDPRSGRVTEIQAVLVRDGKKPKAFIHWAPEGSRRVTARIYKPLFKSDNPMAAEGGFLADINPDSEAVYPEALVNAAGFEDVRRRAPWPPADGASSSPAGPEGVRFQAMRVGYFAMDSDSTDDDAVVLNQIVSLKEDTRKESAN</sequence>
<dbReference type="InterPro" id="IPR011035">
    <property type="entry name" value="Ribosomal_bL25/Gln-tRNA_synth"/>
</dbReference>
<dbReference type="Pfam" id="PF00749">
    <property type="entry name" value="tRNA-synt_1c"/>
    <property type="match status" value="1"/>
</dbReference>
<dbReference type="GO" id="GO:0005524">
    <property type="term" value="F:ATP binding"/>
    <property type="evidence" value="ECO:0007669"/>
    <property type="project" value="UniProtKB-KW"/>
</dbReference>
<dbReference type="PROSITE" id="PS00178">
    <property type="entry name" value="AA_TRNA_LIGASE_I"/>
    <property type="match status" value="1"/>
</dbReference>
<dbReference type="FunFam" id="3.40.50.620:FF:000183">
    <property type="entry name" value="Glutaminyl-tRNA synthetase"/>
    <property type="match status" value="1"/>
</dbReference>
<evidence type="ECO:0000256" key="8">
    <source>
        <dbReference type="ARBA" id="ARBA00048270"/>
    </source>
</evidence>
<dbReference type="InterPro" id="IPR020056">
    <property type="entry name" value="Rbsml_bL25/Gln-tRNA_synth_N"/>
</dbReference>
<dbReference type="InterPro" id="IPR001412">
    <property type="entry name" value="aa-tRNA-synth_I_CS"/>
</dbReference>
<evidence type="ECO:0000256" key="1">
    <source>
        <dbReference type="ARBA" id="ARBA00005594"/>
    </source>
</evidence>
<comment type="caution">
    <text evidence="13">The sequence shown here is derived from an EMBL/GenBank/DDBJ whole genome shotgun (WGS) entry which is preliminary data.</text>
</comment>
<accession>A0AA39ZKH6</accession>